<accession>V6DHP8</accession>
<dbReference type="GO" id="GO:0016020">
    <property type="term" value="C:membrane"/>
    <property type="evidence" value="ECO:0007669"/>
    <property type="project" value="UniProtKB-SubCell"/>
</dbReference>
<dbReference type="STRING" id="673862.BABL1_gene_782"/>
<dbReference type="Proteomes" id="UP000018769">
    <property type="component" value="Chromosome I"/>
</dbReference>
<dbReference type="RefSeq" id="WP_023793078.1">
    <property type="nucleotide sequence ID" value="NC_023003.1"/>
</dbReference>
<evidence type="ECO:0000256" key="2">
    <source>
        <dbReference type="ARBA" id="ARBA00009160"/>
    </source>
</evidence>
<evidence type="ECO:0000256" key="5">
    <source>
        <dbReference type="ARBA" id="ARBA00023136"/>
    </source>
</evidence>
<keyword evidence="3 6" id="KW-0812">Transmembrane</keyword>
<dbReference type="InterPro" id="IPR007014">
    <property type="entry name" value="FUN14"/>
</dbReference>
<evidence type="ECO:0000256" key="3">
    <source>
        <dbReference type="ARBA" id="ARBA00022692"/>
    </source>
</evidence>
<proteinExistence type="inferred from homology"/>
<feature type="transmembrane region" description="Helical" evidence="6">
    <location>
        <begin position="21"/>
        <end position="40"/>
    </location>
</feature>
<keyword evidence="4 6" id="KW-1133">Transmembrane helix</keyword>
<feature type="transmembrane region" description="Helical" evidence="6">
    <location>
        <begin position="46"/>
        <end position="64"/>
    </location>
</feature>
<keyword evidence="8" id="KW-1185">Reference proteome</keyword>
<evidence type="ECO:0000256" key="4">
    <source>
        <dbReference type="ARBA" id="ARBA00022989"/>
    </source>
</evidence>
<evidence type="ECO:0000313" key="7">
    <source>
        <dbReference type="EMBL" id="CDK31069.1"/>
    </source>
</evidence>
<protein>
    <recommendedName>
        <fullName evidence="9">FUN14 family protein</fullName>
    </recommendedName>
</protein>
<dbReference type="HOGENOM" id="CLU_2068796_0_0_7"/>
<dbReference type="KEGG" id="dpb:BABL1_gene_782"/>
<comment type="similarity">
    <text evidence="2">Belongs to the FUN14 family.</text>
</comment>
<evidence type="ECO:0000256" key="1">
    <source>
        <dbReference type="ARBA" id="ARBA00004370"/>
    </source>
</evidence>
<reference evidence="7 8" key="1">
    <citation type="journal article" date="2015" name="Biol. Direct">
        <title>Babela massiliensis, a representative of a widespread bacterial phylum with unusual adaptations to parasitism in amoebae.</title>
        <authorList>
            <person name="Pagnier I."/>
            <person name="Yutin N."/>
            <person name="Croce O."/>
            <person name="Makarova K.S."/>
            <person name="Wolf Y.I."/>
            <person name="Benamar S."/>
            <person name="Raoult D."/>
            <person name="Koonin E.V."/>
            <person name="La Scola B."/>
        </authorList>
    </citation>
    <scope>NUCLEOTIDE SEQUENCE [LARGE SCALE GENOMIC DNA]</scope>
    <source>
        <strain evidence="8">BABL1</strain>
    </source>
</reference>
<evidence type="ECO:0008006" key="9">
    <source>
        <dbReference type="Google" id="ProtNLM"/>
    </source>
</evidence>
<evidence type="ECO:0000256" key="6">
    <source>
        <dbReference type="SAM" id="Phobius"/>
    </source>
</evidence>
<comment type="subcellular location">
    <subcellularLocation>
        <location evidence="1">Membrane</location>
    </subcellularLocation>
</comment>
<evidence type="ECO:0000313" key="8">
    <source>
        <dbReference type="Proteomes" id="UP000018769"/>
    </source>
</evidence>
<dbReference type="AlphaFoldDB" id="V6DHP8"/>
<gene>
    <name evidence="7" type="ORF">BABL1_gene_782</name>
</gene>
<sequence>MYLSNNLFNNIKQQFNNLSTVWTVEILSYLLSGFIIGFLFKHTSKYIISLTIITLLSLWGLEHLDIITINYNYINNIIGLPVNTQLADITNQITLWMQNHVSQCIASGLGFYLALELA</sequence>
<organism evidence="7 8">
    <name type="scientific">Candidatus Babela massiliensis</name>
    <dbReference type="NCBI Taxonomy" id="673862"/>
    <lineage>
        <taxon>Bacteria</taxon>
        <taxon>Candidatus Babelota</taxon>
        <taxon>Candidatus Babeliae</taxon>
        <taxon>Candidatus Babeliales</taxon>
        <taxon>Candidatus Babeliaceae</taxon>
        <taxon>Candidatus Babela</taxon>
    </lineage>
</organism>
<dbReference type="EMBL" id="HG793133">
    <property type="protein sequence ID" value="CDK31069.1"/>
    <property type="molecule type" value="Genomic_DNA"/>
</dbReference>
<keyword evidence="5 6" id="KW-0472">Membrane</keyword>
<name>V6DHP8_9BACT</name>
<dbReference type="Pfam" id="PF04930">
    <property type="entry name" value="FUN14"/>
    <property type="match status" value="1"/>
</dbReference>